<dbReference type="AlphaFoldDB" id="A0AAV2MSL7"/>
<name>A0AAV2MSL7_KNICA</name>
<protein>
    <submittedName>
        <fullName evidence="1">Uncharacterized protein</fullName>
    </submittedName>
</protein>
<dbReference type="EMBL" id="OZ035831">
    <property type="protein sequence ID" value="CAL1616303.1"/>
    <property type="molecule type" value="Genomic_DNA"/>
</dbReference>
<proteinExistence type="predicted"/>
<sequence length="73" mass="7878">MWKSDLACGLTLCCSKSINPRREKSEGGKQHKMNSWILGKSGFIQHHYLTFALTTGSCGGGPFALTLTISSST</sequence>
<accession>A0AAV2MSL7</accession>
<evidence type="ECO:0000313" key="2">
    <source>
        <dbReference type="Proteomes" id="UP001497482"/>
    </source>
</evidence>
<reference evidence="1 2" key="1">
    <citation type="submission" date="2024-04" db="EMBL/GenBank/DDBJ databases">
        <authorList>
            <person name="Waldvogel A.-M."/>
            <person name="Schoenle A."/>
        </authorList>
    </citation>
    <scope>NUCLEOTIDE SEQUENCE [LARGE SCALE GENOMIC DNA]</scope>
</reference>
<keyword evidence="2" id="KW-1185">Reference proteome</keyword>
<dbReference type="Proteomes" id="UP001497482">
    <property type="component" value="Chromosome 9"/>
</dbReference>
<evidence type="ECO:0000313" key="1">
    <source>
        <dbReference type="EMBL" id="CAL1616303.1"/>
    </source>
</evidence>
<organism evidence="1 2">
    <name type="scientific">Knipowitschia caucasica</name>
    <name type="common">Caucasian dwarf goby</name>
    <name type="synonym">Pomatoschistus caucasicus</name>
    <dbReference type="NCBI Taxonomy" id="637954"/>
    <lineage>
        <taxon>Eukaryota</taxon>
        <taxon>Metazoa</taxon>
        <taxon>Chordata</taxon>
        <taxon>Craniata</taxon>
        <taxon>Vertebrata</taxon>
        <taxon>Euteleostomi</taxon>
        <taxon>Actinopterygii</taxon>
        <taxon>Neopterygii</taxon>
        <taxon>Teleostei</taxon>
        <taxon>Neoteleostei</taxon>
        <taxon>Acanthomorphata</taxon>
        <taxon>Gobiaria</taxon>
        <taxon>Gobiiformes</taxon>
        <taxon>Gobioidei</taxon>
        <taxon>Gobiidae</taxon>
        <taxon>Gobiinae</taxon>
        <taxon>Knipowitschia</taxon>
    </lineage>
</organism>
<gene>
    <name evidence="1" type="ORF">KC01_LOCUS42087</name>
</gene>